<name>A0A1Y2BJ36_9TREE</name>
<dbReference type="SUPFAM" id="SSF103481">
    <property type="entry name" value="Multidrug resistance efflux transporter EmrE"/>
    <property type="match status" value="1"/>
</dbReference>
<dbReference type="OrthoDB" id="999962at2759"/>
<protein>
    <submittedName>
        <fullName evidence="9">UAA transporter family-domain-containing protein</fullName>
    </submittedName>
</protein>
<keyword evidence="10" id="KW-1185">Reference proteome</keyword>
<dbReference type="FunCoup" id="A0A1Y2BJ36">
    <property type="interactions" value="99"/>
</dbReference>
<keyword evidence="3" id="KW-0762">Sugar transport</keyword>
<evidence type="ECO:0000256" key="5">
    <source>
        <dbReference type="ARBA" id="ARBA00022989"/>
    </source>
</evidence>
<dbReference type="GO" id="GO:0005462">
    <property type="term" value="F:UDP-N-acetylglucosamine transmembrane transporter activity"/>
    <property type="evidence" value="ECO:0007669"/>
    <property type="project" value="TreeGrafter"/>
</dbReference>
<gene>
    <name evidence="9" type="ORF">BCR39DRAFT_461822</name>
</gene>
<comment type="subcellular location">
    <subcellularLocation>
        <location evidence="1">Endomembrane system</location>
        <topology evidence="1">Multi-pass membrane protein</topology>
    </subcellularLocation>
</comment>
<dbReference type="PROSITE" id="PS51257">
    <property type="entry name" value="PROKAR_LIPOPROTEIN"/>
    <property type="match status" value="1"/>
</dbReference>
<dbReference type="PANTHER" id="PTHR10778:SF4">
    <property type="entry name" value="NUCLEOTIDE SUGAR TRANSPORTER SLC35B4"/>
    <property type="match status" value="1"/>
</dbReference>
<dbReference type="EMBL" id="MCFC01000002">
    <property type="protein sequence ID" value="ORY34799.1"/>
    <property type="molecule type" value="Genomic_DNA"/>
</dbReference>
<evidence type="ECO:0000256" key="6">
    <source>
        <dbReference type="ARBA" id="ARBA00023136"/>
    </source>
</evidence>
<keyword evidence="5 8" id="KW-1133">Transmembrane helix</keyword>
<accession>A0A1Y2BJ36</accession>
<proteinExistence type="predicted"/>
<evidence type="ECO:0000256" key="2">
    <source>
        <dbReference type="ARBA" id="ARBA00022448"/>
    </source>
</evidence>
<keyword evidence="4 8" id="KW-0812">Transmembrane</keyword>
<feature type="transmembrane region" description="Helical" evidence="8">
    <location>
        <begin position="95"/>
        <end position="113"/>
    </location>
</feature>
<dbReference type="AlphaFoldDB" id="A0A1Y2BJ36"/>
<dbReference type="InterPro" id="IPR013657">
    <property type="entry name" value="SCL35B1-4/HUT1"/>
</dbReference>
<evidence type="ECO:0000256" key="4">
    <source>
        <dbReference type="ARBA" id="ARBA00022692"/>
    </source>
</evidence>
<dbReference type="GO" id="GO:0000139">
    <property type="term" value="C:Golgi membrane"/>
    <property type="evidence" value="ECO:0007669"/>
    <property type="project" value="TreeGrafter"/>
</dbReference>
<feature type="region of interest" description="Disordered" evidence="7">
    <location>
        <begin position="404"/>
        <end position="437"/>
    </location>
</feature>
<feature type="transmembrane region" description="Helical" evidence="8">
    <location>
        <begin position="195"/>
        <end position="215"/>
    </location>
</feature>
<reference evidence="9 10" key="1">
    <citation type="submission" date="2016-07" db="EMBL/GenBank/DDBJ databases">
        <title>Pervasive Adenine N6-methylation of Active Genes in Fungi.</title>
        <authorList>
            <consortium name="DOE Joint Genome Institute"/>
            <person name="Mondo S.J."/>
            <person name="Dannebaum R.O."/>
            <person name="Kuo R.C."/>
            <person name="Labutti K."/>
            <person name="Haridas S."/>
            <person name="Kuo A."/>
            <person name="Salamov A."/>
            <person name="Ahrendt S.R."/>
            <person name="Lipzen A."/>
            <person name="Sullivan W."/>
            <person name="Andreopoulos W.B."/>
            <person name="Clum A."/>
            <person name="Lindquist E."/>
            <person name="Daum C."/>
            <person name="Ramamoorthy G.K."/>
            <person name="Gryganskyi A."/>
            <person name="Culley D."/>
            <person name="Magnuson J.K."/>
            <person name="James T.Y."/>
            <person name="O'Malley M.A."/>
            <person name="Stajich J.E."/>
            <person name="Spatafora J.W."/>
            <person name="Visel A."/>
            <person name="Grigoriev I.V."/>
        </authorList>
    </citation>
    <scope>NUCLEOTIDE SEQUENCE [LARGE SCALE GENOMIC DNA]</scope>
    <source>
        <strain evidence="9 10">68-887.2</strain>
    </source>
</reference>
<feature type="transmembrane region" description="Helical" evidence="8">
    <location>
        <begin position="346"/>
        <end position="365"/>
    </location>
</feature>
<organism evidence="9 10">
    <name type="scientific">Naematelia encephala</name>
    <dbReference type="NCBI Taxonomy" id="71784"/>
    <lineage>
        <taxon>Eukaryota</taxon>
        <taxon>Fungi</taxon>
        <taxon>Dikarya</taxon>
        <taxon>Basidiomycota</taxon>
        <taxon>Agaricomycotina</taxon>
        <taxon>Tremellomycetes</taxon>
        <taxon>Tremellales</taxon>
        <taxon>Naemateliaceae</taxon>
        <taxon>Naematelia</taxon>
    </lineage>
</organism>
<dbReference type="PANTHER" id="PTHR10778">
    <property type="entry name" value="SOLUTE CARRIER FAMILY 35 MEMBER B"/>
    <property type="match status" value="1"/>
</dbReference>
<feature type="transmembrane region" description="Helical" evidence="8">
    <location>
        <begin position="119"/>
        <end position="140"/>
    </location>
</feature>
<evidence type="ECO:0000313" key="10">
    <source>
        <dbReference type="Proteomes" id="UP000193986"/>
    </source>
</evidence>
<evidence type="ECO:0000313" key="9">
    <source>
        <dbReference type="EMBL" id="ORY34799.1"/>
    </source>
</evidence>
<keyword evidence="2" id="KW-0813">Transport</keyword>
<feature type="transmembrane region" description="Helical" evidence="8">
    <location>
        <begin position="20"/>
        <end position="40"/>
    </location>
</feature>
<evidence type="ECO:0000256" key="7">
    <source>
        <dbReference type="SAM" id="MobiDB-lite"/>
    </source>
</evidence>
<evidence type="ECO:0000256" key="1">
    <source>
        <dbReference type="ARBA" id="ARBA00004127"/>
    </source>
</evidence>
<dbReference type="InterPro" id="IPR037185">
    <property type="entry name" value="EmrE-like"/>
</dbReference>
<evidence type="ECO:0000256" key="8">
    <source>
        <dbReference type="SAM" id="Phobius"/>
    </source>
</evidence>
<feature type="transmembrane region" description="Helical" evidence="8">
    <location>
        <begin position="147"/>
        <end position="167"/>
    </location>
</feature>
<dbReference type="GO" id="GO:0005464">
    <property type="term" value="F:UDP-xylose transmembrane transporter activity"/>
    <property type="evidence" value="ECO:0007669"/>
    <property type="project" value="TreeGrafter"/>
</dbReference>
<sequence length="437" mass="47923">MTDRSLLKAFVESTAGEWVLILSLVFGGCCSNVWALEAILKDHPKSGTFLTFAQFVYVAAQNLSHQFYLPPRSTGNDKGWRLPRWRKNQVPIRRWMVQVLLFLGVSLMNNYAFGLKIPVTLHIIFRSGGLCISMLTGYLMAGKRYSIGQVFAGIIITTGIVVATLSAPRRRSPRPTTASVTATSSEEWLSESAQFVSGIALLSIALFMSAWLGLWQEQTYKKYGKQWREALFYSHVLSLPFFIPLHSDLSNTYRSLAASPGLTLFAIPQPSPMALFSLGEIGNSAGKTLLQWKHVVVPSALFAVALDVITQGVCIRGVNRLTSKVNSTTVNLILTLRKAMSLTISVWYYGSGFSVGLAVGGAMVLSELQNVPQNSSSCKAVGTIIYSAAPWPIDKDLIRKHEDAPSLGEKLSRGRSSAVEDSVPGTSQRHSTRSRKI</sequence>
<dbReference type="Pfam" id="PF08449">
    <property type="entry name" value="UAA"/>
    <property type="match status" value="1"/>
</dbReference>
<evidence type="ECO:0000256" key="3">
    <source>
        <dbReference type="ARBA" id="ARBA00022597"/>
    </source>
</evidence>
<dbReference type="GO" id="GO:0005789">
    <property type="term" value="C:endoplasmic reticulum membrane"/>
    <property type="evidence" value="ECO:0007669"/>
    <property type="project" value="TreeGrafter"/>
</dbReference>
<comment type="caution">
    <text evidence="9">The sequence shown here is derived from an EMBL/GenBank/DDBJ whole genome shotgun (WGS) entry which is preliminary data.</text>
</comment>
<dbReference type="Proteomes" id="UP000193986">
    <property type="component" value="Unassembled WGS sequence"/>
</dbReference>
<keyword evidence="6 8" id="KW-0472">Membrane</keyword>
<dbReference type="STRING" id="71784.A0A1Y2BJ36"/>
<dbReference type="InParanoid" id="A0A1Y2BJ36"/>